<organism evidence="1 2">
    <name type="scientific">Cirrhinus molitorella</name>
    <name type="common">mud carp</name>
    <dbReference type="NCBI Taxonomy" id="172907"/>
    <lineage>
        <taxon>Eukaryota</taxon>
        <taxon>Metazoa</taxon>
        <taxon>Chordata</taxon>
        <taxon>Craniata</taxon>
        <taxon>Vertebrata</taxon>
        <taxon>Euteleostomi</taxon>
        <taxon>Actinopterygii</taxon>
        <taxon>Neopterygii</taxon>
        <taxon>Teleostei</taxon>
        <taxon>Ostariophysi</taxon>
        <taxon>Cypriniformes</taxon>
        <taxon>Cyprinidae</taxon>
        <taxon>Labeoninae</taxon>
        <taxon>Labeonini</taxon>
        <taxon>Cirrhinus</taxon>
    </lineage>
</organism>
<dbReference type="Proteomes" id="UP001558613">
    <property type="component" value="Unassembled WGS sequence"/>
</dbReference>
<evidence type="ECO:0000313" key="2">
    <source>
        <dbReference type="Proteomes" id="UP001558613"/>
    </source>
</evidence>
<proteinExistence type="predicted"/>
<keyword evidence="2" id="KW-1185">Reference proteome</keyword>
<reference evidence="1 2" key="1">
    <citation type="submission" date="2023-09" db="EMBL/GenBank/DDBJ databases">
        <authorList>
            <person name="Wang M."/>
        </authorList>
    </citation>
    <scope>NUCLEOTIDE SEQUENCE [LARGE SCALE GENOMIC DNA]</scope>
    <source>
        <strain evidence="1">GT-2023</strain>
        <tissue evidence="1">Liver</tissue>
    </source>
</reference>
<protein>
    <submittedName>
        <fullName evidence="1">Uncharacterized protein</fullName>
    </submittedName>
</protein>
<gene>
    <name evidence="1" type="ORF">QQF64_015257</name>
</gene>
<sequence length="156" mass="17434">MGDLYARVLELSTLKCAPVKTSNRISLPWRSCARLTRTHTYSRMHKDIGRRSLDGDESLRCVFSGPVAPYGSFQRLLSELNQTLTSEKPHDALCMTRGGQNVTFLALHDTHTVCESCGQRGKNTRGQNTNIWMLAWAAVNLCAFYKGGHEPTLDAF</sequence>
<name>A0ABR3NUX0_9TELE</name>
<evidence type="ECO:0000313" key="1">
    <source>
        <dbReference type="EMBL" id="KAL1280657.1"/>
    </source>
</evidence>
<dbReference type="EMBL" id="JAYMGO010000002">
    <property type="protein sequence ID" value="KAL1280657.1"/>
    <property type="molecule type" value="Genomic_DNA"/>
</dbReference>
<accession>A0ABR3NUX0</accession>
<comment type="caution">
    <text evidence="1">The sequence shown here is derived from an EMBL/GenBank/DDBJ whole genome shotgun (WGS) entry which is preliminary data.</text>
</comment>